<dbReference type="RefSeq" id="WP_005002082.1">
    <property type="nucleotide sequence ID" value="NZ_CH672427.1"/>
</dbReference>
<evidence type="ECO:0000256" key="5">
    <source>
        <dbReference type="ARBA" id="ARBA00022840"/>
    </source>
</evidence>
<dbReference type="AlphaFoldDB" id="A4BNG9"/>
<dbReference type="Gene3D" id="3.40.50.620">
    <property type="entry name" value="HUPs"/>
    <property type="match status" value="1"/>
</dbReference>
<dbReference type="STRING" id="314278.NB231_09958"/>
<proteinExistence type="inferred from homology"/>
<dbReference type="PROSITE" id="PS50263">
    <property type="entry name" value="CN_HYDROLASE"/>
    <property type="match status" value="1"/>
</dbReference>
<dbReference type="CDD" id="cd07570">
    <property type="entry name" value="GAT_Gln-NAD-synth"/>
    <property type="match status" value="1"/>
</dbReference>
<comment type="similarity">
    <text evidence="9">Belongs to the NAD synthetase family.</text>
</comment>
<feature type="binding site" evidence="7">
    <location>
        <position position="402"/>
    </location>
    <ligand>
        <name>deamido-NAD(+)</name>
        <dbReference type="ChEBI" id="CHEBI:58437"/>
        <note>ligand shared between two neighboring subunits</note>
    </ligand>
</feature>
<dbReference type="InterPro" id="IPR003694">
    <property type="entry name" value="NAD_synthase"/>
</dbReference>
<dbReference type="CDD" id="cd00553">
    <property type="entry name" value="NAD_synthase"/>
    <property type="match status" value="1"/>
</dbReference>
<evidence type="ECO:0000256" key="6">
    <source>
        <dbReference type="ARBA" id="ARBA00023027"/>
    </source>
</evidence>
<dbReference type="GO" id="GO:0004359">
    <property type="term" value="F:glutaminase activity"/>
    <property type="evidence" value="ECO:0007669"/>
    <property type="project" value="InterPro"/>
</dbReference>
<dbReference type="HOGENOM" id="CLU_022313_2_0_6"/>
<dbReference type="EC" id="6.3.5.1" evidence="7 8"/>
<feature type="binding site" evidence="7">
    <location>
        <position position="181"/>
    </location>
    <ligand>
        <name>L-glutamine</name>
        <dbReference type="ChEBI" id="CHEBI:58359"/>
    </ligand>
</feature>
<dbReference type="InterPro" id="IPR036526">
    <property type="entry name" value="C-N_Hydrolase_sf"/>
</dbReference>
<evidence type="ECO:0000256" key="2">
    <source>
        <dbReference type="ARBA" id="ARBA00007145"/>
    </source>
</evidence>
<evidence type="ECO:0000256" key="7">
    <source>
        <dbReference type="HAMAP-Rule" id="MF_02090"/>
    </source>
</evidence>
<dbReference type="Pfam" id="PF00795">
    <property type="entry name" value="CN_hydrolase"/>
    <property type="match status" value="1"/>
</dbReference>
<evidence type="ECO:0000256" key="4">
    <source>
        <dbReference type="ARBA" id="ARBA00022741"/>
    </source>
</evidence>
<feature type="binding site" evidence="7">
    <location>
        <begin position="290"/>
        <end position="297"/>
    </location>
    <ligand>
        <name>ATP</name>
        <dbReference type="ChEBI" id="CHEBI:30616"/>
    </ligand>
</feature>
<dbReference type="InterPro" id="IPR014729">
    <property type="entry name" value="Rossmann-like_a/b/a_fold"/>
</dbReference>
<dbReference type="NCBIfam" id="TIGR00552">
    <property type="entry name" value="nadE"/>
    <property type="match status" value="1"/>
</dbReference>
<feature type="binding site" evidence="7">
    <location>
        <position position="175"/>
    </location>
    <ligand>
        <name>L-glutamine</name>
        <dbReference type="ChEBI" id="CHEBI:58359"/>
    </ligand>
</feature>
<evidence type="ECO:0000313" key="11">
    <source>
        <dbReference type="EMBL" id="EAR22768.1"/>
    </source>
</evidence>
<sequence length="543" mass="59225">MNDRLRIAMAQLNLLVGDVRGNTLAVIDAACRARDELRARVVIFPELALTGYPPDDLLLRNDFLGEVSAAIAQLCRAVRDVTLIVGAPVRSATGLMNAALVIEQGRIAATYAKHYLPTYGVFDDTRYFEPGSAPCVVEVAGCRIGVTICEDAWHPEPVAWAVQMGAEVVVNLNASPFDQYKRAAREAVIRERIGESGVAMLYCNMAGGQDEVVYDGASCAFGRHGDLRVRAPRFRPGLVPVDLLQRGGGWEALEGSIEEDPSEEAVLYDALVWGVRDYVEKNGFPGVIIGLSGGIDSALVTCVAVDALGAERVETVMMPTQYTSEISWTDAAALAGSLRIRHRVIAIEGVFKAFSETLQPVFADAPADVTEENLQSRIRGTLLMALSNKQGKLVLATGNKSELAVGYATLYGDMVGGFAPLKDIFKTDVYSLARYRNELGEVIPQSILTRPPSAELRPNQLDTDSLPEYIVLDTILAAYVEEDRSVEEIVAEGYDRATVEEVVRLVHRNEYKRRQAPPGVKVTTKAFGRDRRYPITSGFARGR</sequence>
<dbReference type="UniPathway" id="UPA00253">
    <property type="reaction ID" value="UER00334"/>
</dbReference>
<keyword evidence="5 7" id="KW-0067">ATP-binding</keyword>
<feature type="binding site" evidence="7">
    <location>
        <position position="119"/>
    </location>
    <ligand>
        <name>L-glutamine</name>
        <dbReference type="ChEBI" id="CHEBI:58359"/>
    </ligand>
</feature>
<dbReference type="Pfam" id="PF02540">
    <property type="entry name" value="NAD_synthase"/>
    <property type="match status" value="1"/>
</dbReference>
<dbReference type="GO" id="GO:0003952">
    <property type="term" value="F:NAD+ synthase (glutamine-hydrolyzing) activity"/>
    <property type="evidence" value="ECO:0007669"/>
    <property type="project" value="UniProtKB-UniRule"/>
</dbReference>
<comment type="catalytic activity">
    <reaction evidence="7 8">
        <text>deamido-NAD(+) + L-glutamine + ATP + H2O = L-glutamate + AMP + diphosphate + NAD(+) + H(+)</text>
        <dbReference type="Rhea" id="RHEA:24384"/>
        <dbReference type="ChEBI" id="CHEBI:15377"/>
        <dbReference type="ChEBI" id="CHEBI:15378"/>
        <dbReference type="ChEBI" id="CHEBI:29985"/>
        <dbReference type="ChEBI" id="CHEBI:30616"/>
        <dbReference type="ChEBI" id="CHEBI:33019"/>
        <dbReference type="ChEBI" id="CHEBI:57540"/>
        <dbReference type="ChEBI" id="CHEBI:58359"/>
        <dbReference type="ChEBI" id="CHEBI:58437"/>
        <dbReference type="ChEBI" id="CHEBI:456215"/>
        <dbReference type="EC" id="6.3.5.1"/>
    </reaction>
</comment>
<dbReference type="EMBL" id="AAOF01000002">
    <property type="protein sequence ID" value="EAR22768.1"/>
    <property type="molecule type" value="Genomic_DNA"/>
</dbReference>
<keyword evidence="6 7" id="KW-0520">NAD</keyword>
<feature type="binding site" evidence="7">
    <location>
        <position position="373"/>
    </location>
    <ligand>
        <name>deamido-NAD(+)</name>
        <dbReference type="ChEBI" id="CHEBI:58437"/>
        <note>ligand shared between two neighboring subunits</note>
    </ligand>
</feature>
<dbReference type="Gene3D" id="3.60.110.10">
    <property type="entry name" value="Carbon-nitrogen hydrolase"/>
    <property type="match status" value="1"/>
</dbReference>
<dbReference type="GO" id="GO:0008795">
    <property type="term" value="F:NAD+ synthase activity"/>
    <property type="evidence" value="ECO:0007669"/>
    <property type="project" value="UniProtKB-UniRule"/>
</dbReference>
<feature type="binding site" evidence="7">
    <location>
        <position position="512"/>
    </location>
    <ligand>
        <name>deamido-NAD(+)</name>
        <dbReference type="ChEBI" id="CHEBI:58437"/>
        <note>ligand shared between two neighboring subunits</note>
    </ligand>
</feature>
<evidence type="ECO:0000256" key="1">
    <source>
        <dbReference type="ARBA" id="ARBA00005188"/>
    </source>
</evidence>
<dbReference type="eggNOG" id="COG0388">
    <property type="taxonomic scope" value="Bacteria"/>
</dbReference>
<feature type="domain" description="CN hydrolase" evidence="10">
    <location>
        <begin position="5"/>
        <end position="245"/>
    </location>
</feature>
<comment type="pathway">
    <text evidence="1 7 8">Cofactor biosynthesis; NAD(+) biosynthesis; NAD(+) from deamido-NAD(+) (L-Gln route): step 1/1.</text>
</comment>
<feature type="binding site" evidence="7">
    <location>
        <position position="397"/>
    </location>
    <ligand>
        <name>ATP</name>
        <dbReference type="ChEBI" id="CHEBI:30616"/>
    </ligand>
</feature>
<protein>
    <recommendedName>
        <fullName evidence="7 8">Glutamine-dependent NAD(+) synthetase</fullName>
        <ecNumber evidence="7 8">6.3.5.1</ecNumber>
    </recommendedName>
    <alternativeName>
        <fullName evidence="7 8">NAD(+) synthase [glutamine-hydrolyzing]</fullName>
    </alternativeName>
</protein>
<comment type="function">
    <text evidence="7">Catalyzes the ATP-dependent amidation of deamido-NAD to form NAD. Uses L-glutamine as a nitrogen source.</text>
</comment>
<dbReference type="GO" id="GO:0005737">
    <property type="term" value="C:cytoplasm"/>
    <property type="evidence" value="ECO:0007669"/>
    <property type="project" value="InterPro"/>
</dbReference>
<dbReference type="PANTHER" id="PTHR23090:SF9">
    <property type="entry name" value="GLUTAMINE-DEPENDENT NAD(+) SYNTHETASE"/>
    <property type="match status" value="1"/>
</dbReference>
<feature type="active site" description="Nucleophile; for glutaminase activity" evidence="7">
    <location>
        <position position="149"/>
    </location>
</feature>
<reference evidence="11 12" key="1">
    <citation type="submission" date="2006-02" db="EMBL/GenBank/DDBJ databases">
        <authorList>
            <person name="Waterbury J."/>
            <person name="Ferriera S."/>
            <person name="Johnson J."/>
            <person name="Kravitz S."/>
            <person name="Halpern A."/>
            <person name="Remington K."/>
            <person name="Beeson K."/>
            <person name="Tran B."/>
            <person name="Rogers Y.-H."/>
            <person name="Friedman R."/>
            <person name="Venter J.C."/>
        </authorList>
    </citation>
    <scope>NUCLEOTIDE SEQUENCE [LARGE SCALE GENOMIC DNA]</scope>
    <source>
        <strain evidence="11 12">Nb-231</strain>
    </source>
</reference>
<dbReference type="SUPFAM" id="SSF52402">
    <property type="entry name" value="Adenine nucleotide alpha hydrolases-like"/>
    <property type="match status" value="1"/>
</dbReference>
<dbReference type="FunFam" id="3.40.50.620:FF:000106">
    <property type="entry name" value="Glutamine-dependent NAD(+) synthetase"/>
    <property type="match status" value="1"/>
</dbReference>
<evidence type="ECO:0000259" key="10">
    <source>
        <dbReference type="PROSITE" id="PS50263"/>
    </source>
</evidence>
<dbReference type="SUPFAM" id="SSF56317">
    <property type="entry name" value="Carbon-nitrogen hydrolase"/>
    <property type="match status" value="1"/>
</dbReference>
<dbReference type="eggNOG" id="COG0171">
    <property type="taxonomic scope" value="Bacteria"/>
</dbReference>
<dbReference type="GO" id="GO:0009435">
    <property type="term" value="P:NAD+ biosynthetic process"/>
    <property type="evidence" value="ECO:0007669"/>
    <property type="project" value="UniProtKB-UniRule"/>
</dbReference>
<organism evidence="11 12">
    <name type="scientific">Nitrococcus mobilis Nb-231</name>
    <dbReference type="NCBI Taxonomy" id="314278"/>
    <lineage>
        <taxon>Bacteria</taxon>
        <taxon>Pseudomonadati</taxon>
        <taxon>Pseudomonadota</taxon>
        <taxon>Gammaproteobacteria</taxon>
        <taxon>Chromatiales</taxon>
        <taxon>Ectothiorhodospiraceae</taxon>
        <taxon>Nitrococcus</taxon>
    </lineage>
</organism>
<dbReference type="Proteomes" id="UP000003374">
    <property type="component" value="Unassembled WGS sequence"/>
</dbReference>
<dbReference type="InterPro" id="IPR022310">
    <property type="entry name" value="NAD/GMP_synthase"/>
</dbReference>
<dbReference type="HAMAP" id="MF_02090">
    <property type="entry name" value="NadE_glutamine_dep"/>
    <property type="match status" value="1"/>
</dbReference>
<dbReference type="PIRSF" id="PIRSF006630">
    <property type="entry name" value="NADS_GAT"/>
    <property type="match status" value="1"/>
</dbReference>
<feature type="active site" description="Proton acceptor; for glutaminase activity" evidence="7">
    <location>
        <position position="46"/>
    </location>
</feature>
<keyword evidence="12" id="KW-1185">Reference proteome</keyword>
<name>A4BNG9_9GAMM</name>
<dbReference type="GO" id="GO:0005524">
    <property type="term" value="F:ATP binding"/>
    <property type="evidence" value="ECO:0007669"/>
    <property type="project" value="UniProtKB-UniRule"/>
</dbReference>
<gene>
    <name evidence="7" type="primary">nadE</name>
    <name evidence="11" type="ORF">NB231_09958</name>
</gene>
<dbReference type="InterPro" id="IPR014445">
    <property type="entry name" value="Gln-dep_NAD_synthase"/>
</dbReference>
<dbReference type="NCBIfam" id="NF010588">
    <property type="entry name" value="PRK13981.1"/>
    <property type="match status" value="1"/>
</dbReference>
<feature type="active site" description="For glutaminase activity" evidence="7">
    <location>
        <position position="113"/>
    </location>
</feature>
<accession>A4BNG9</accession>
<dbReference type="OrthoDB" id="9760188at2"/>
<keyword evidence="3 7" id="KW-0436">Ligase</keyword>
<dbReference type="PANTHER" id="PTHR23090">
    <property type="entry name" value="NH 3 /GLUTAMINE-DEPENDENT NAD + SYNTHETASE"/>
    <property type="match status" value="1"/>
</dbReference>
<keyword evidence="4 7" id="KW-0547">Nucleotide-binding</keyword>
<evidence type="ECO:0000256" key="3">
    <source>
        <dbReference type="ARBA" id="ARBA00022598"/>
    </source>
</evidence>
<comment type="similarity">
    <text evidence="2 7 8">In the C-terminal section; belongs to the NAD synthetase family.</text>
</comment>
<evidence type="ECO:0000256" key="8">
    <source>
        <dbReference type="PIRNR" id="PIRNR006630"/>
    </source>
</evidence>
<evidence type="ECO:0000256" key="9">
    <source>
        <dbReference type="RuleBase" id="RU003811"/>
    </source>
</evidence>
<comment type="caution">
    <text evidence="11">The sequence shown here is derived from an EMBL/GenBank/DDBJ whole genome shotgun (WGS) entry which is preliminary data.</text>
</comment>
<comment type="caution">
    <text evidence="7">Lacks conserved residue(s) required for the propagation of feature annotation.</text>
</comment>
<evidence type="ECO:0000313" key="12">
    <source>
        <dbReference type="Proteomes" id="UP000003374"/>
    </source>
</evidence>
<dbReference type="InterPro" id="IPR003010">
    <property type="entry name" value="C-N_Hydrolase"/>
</dbReference>